<keyword evidence="1" id="KW-0436">Ligase</keyword>
<feature type="non-terminal residue" evidence="6">
    <location>
        <position position="303"/>
    </location>
</feature>
<dbReference type="SUPFAM" id="SSF51735">
    <property type="entry name" value="NAD(P)-binding Rossmann-fold domains"/>
    <property type="match status" value="1"/>
</dbReference>
<dbReference type="GO" id="GO:0005524">
    <property type="term" value="F:ATP binding"/>
    <property type="evidence" value="ECO:0007669"/>
    <property type="project" value="UniProtKB-KW"/>
</dbReference>
<dbReference type="PANTHER" id="PTHR43334">
    <property type="entry name" value="ACETATE--COA LIGASE [ADP-FORMING]"/>
    <property type="match status" value="1"/>
</dbReference>
<dbReference type="InterPro" id="IPR003781">
    <property type="entry name" value="CoA-bd"/>
</dbReference>
<evidence type="ECO:0000313" key="6">
    <source>
        <dbReference type="EMBL" id="GAG83076.1"/>
    </source>
</evidence>
<dbReference type="PANTHER" id="PTHR43334:SF1">
    <property type="entry name" value="3-HYDROXYPROPIONATE--COA LIGASE [ADP-FORMING]"/>
    <property type="match status" value="1"/>
</dbReference>
<evidence type="ECO:0000256" key="1">
    <source>
        <dbReference type="ARBA" id="ARBA00022598"/>
    </source>
</evidence>
<evidence type="ECO:0008006" key="7">
    <source>
        <dbReference type="Google" id="ProtNLM"/>
    </source>
</evidence>
<evidence type="ECO:0000259" key="4">
    <source>
        <dbReference type="Pfam" id="PF13380"/>
    </source>
</evidence>
<organism evidence="6">
    <name type="scientific">marine sediment metagenome</name>
    <dbReference type="NCBI Taxonomy" id="412755"/>
    <lineage>
        <taxon>unclassified sequences</taxon>
        <taxon>metagenomes</taxon>
        <taxon>ecological metagenomes</taxon>
    </lineage>
</organism>
<proteinExistence type="predicted"/>
<dbReference type="GO" id="GO:0016874">
    <property type="term" value="F:ligase activity"/>
    <property type="evidence" value="ECO:0007669"/>
    <property type="project" value="UniProtKB-KW"/>
</dbReference>
<dbReference type="Pfam" id="PF13607">
    <property type="entry name" value="Succ_CoA_lig"/>
    <property type="match status" value="1"/>
</dbReference>
<feature type="domain" description="Succinyl-CoA synthetase-like flavodoxin" evidence="5">
    <location>
        <begin position="124"/>
        <end position="260"/>
    </location>
</feature>
<keyword evidence="3" id="KW-0067">ATP-binding</keyword>
<protein>
    <recommendedName>
        <fullName evidence="7">CoA-binding domain-containing protein</fullName>
    </recommendedName>
</protein>
<dbReference type="InterPro" id="IPR051538">
    <property type="entry name" value="Acyl-CoA_Synth/Transferase"/>
</dbReference>
<feature type="domain" description="CoA-binding" evidence="4">
    <location>
        <begin position="2"/>
        <end position="99"/>
    </location>
</feature>
<evidence type="ECO:0000256" key="3">
    <source>
        <dbReference type="ARBA" id="ARBA00022840"/>
    </source>
</evidence>
<dbReference type="InterPro" id="IPR016102">
    <property type="entry name" value="Succinyl-CoA_synth-like"/>
</dbReference>
<dbReference type="AlphaFoldDB" id="X1CFR8"/>
<dbReference type="EMBL" id="BART01011285">
    <property type="protein sequence ID" value="GAG83076.1"/>
    <property type="molecule type" value="Genomic_DNA"/>
</dbReference>
<comment type="caution">
    <text evidence="6">The sequence shown here is derived from an EMBL/GenBank/DDBJ whole genome shotgun (WGS) entry which is preliminary data.</text>
</comment>
<dbReference type="SUPFAM" id="SSF52210">
    <property type="entry name" value="Succinyl-CoA synthetase domains"/>
    <property type="match status" value="1"/>
</dbReference>
<keyword evidence="2" id="KW-0547">Nucleotide-binding</keyword>
<feature type="non-terminal residue" evidence="6">
    <location>
        <position position="1"/>
    </location>
</feature>
<gene>
    <name evidence="6" type="ORF">S01H4_24107</name>
</gene>
<dbReference type="Gene3D" id="3.40.50.720">
    <property type="entry name" value="NAD(P)-binding Rossmann-like Domain"/>
    <property type="match status" value="1"/>
</dbReference>
<sequence>DNIYPIHPKLENVQGFKAYKSILDLPDQITPELAFMIIPPKYIPEMMEQCGIKGIKNLIITSGGFREGGVDGVELSKSIKAISQKYGIRFIGPNCLGVFNGWYGYPEIENAYFNTHWVPVTPERGNVSIISQSGTLASLIVWHVNQMGLRIGKSISVGNENNIDLVDFLEFFKDDPKTEVIGLYIEEIKRGREFKRLAKEISLKKPIVAIYAGGSEAAARSIMSHTGSIGGNQKIYDAIFKETGIIPTNSVREFLFFLRTFSWAQRNDIFPRGNRVAIVSDSGGASSMMTKSSELYGLKSPNF</sequence>
<name>X1CFR8_9ZZZZ</name>
<evidence type="ECO:0000256" key="2">
    <source>
        <dbReference type="ARBA" id="ARBA00022741"/>
    </source>
</evidence>
<reference evidence="6" key="1">
    <citation type="journal article" date="2014" name="Front. Microbiol.">
        <title>High frequency of phylogenetically diverse reductive dehalogenase-homologous genes in deep subseafloor sedimentary metagenomes.</title>
        <authorList>
            <person name="Kawai M."/>
            <person name="Futagami T."/>
            <person name="Toyoda A."/>
            <person name="Takaki Y."/>
            <person name="Nishi S."/>
            <person name="Hori S."/>
            <person name="Arai W."/>
            <person name="Tsubouchi T."/>
            <person name="Morono Y."/>
            <person name="Uchiyama I."/>
            <person name="Ito T."/>
            <person name="Fujiyama A."/>
            <person name="Inagaki F."/>
            <person name="Takami H."/>
        </authorList>
    </citation>
    <scope>NUCLEOTIDE SEQUENCE</scope>
    <source>
        <strain evidence="6">Expedition CK06-06</strain>
    </source>
</reference>
<dbReference type="Pfam" id="PF13380">
    <property type="entry name" value="CoA_binding_2"/>
    <property type="match status" value="1"/>
</dbReference>
<dbReference type="InterPro" id="IPR032875">
    <property type="entry name" value="Succ_CoA_lig_flav_dom"/>
</dbReference>
<dbReference type="InterPro" id="IPR036291">
    <property type="entry name" value="NAD(P)-bd_dom_sf"/>
</dbReference>
<accession>X1CFR8</accession>
<dbReference type="Gene3D" id="3.40.50.261">
    <property type="entry name" value="Succinyl-CoA synthetase domains"/>
    <property type="match status" value="1"/>
</dbReference>
<evidence type="ECO:0000259" key="5">
    <source>
        <dbReference type="Pfam" id="PF13607"/>
    </source>
</evidence>